<organism evidence="2 3">
    <name type="scientific">Tanacetum coccineum</name>
    <dbReference type="NCBI Taxonomy" id="301880"/>
    <lineage>
        <taxon>Eukaryota</taxon>
        <taxon>Viridiplantae</taxon>
        <taxon>Streptophyta</taxon>
        <taxon>Embryophyta</taxon>
        <taxon>Tracheophyta</taxon>
        <taxon>Spermatophyta</taxon>
        <taxon>Magnoliopsida</taxon>
        <taxon>eudicotyledons</taxon>
        <taxon>Gunneridae</taxon>
        <taxon>Pentapetalae</taxon>
        <taxon>asterids</taxon>
        <taxon>campanulids</taxon>
        <taxon>Asterales</taxon>
        <taxon>Asteraceae</taxon>
        <taxon>Asteroideae</taxon>
        <taxon>Anthemideae</taxon>
        <taxon>Anthemidinae</taxon>
        <taxon>Tanacetum</taxon>
    </lineage>
</organism>
<feature type="region of interest" description="Disordered" evidence="1">
    <location>
        <begin position="267"/>
        <end position="294"/>
    </location>
</feature>
<evidence type="ECO:0000313" key="3">
    <source>
        <dbReference type="Proteomes" id="UP001151760"/>
    </source>
</evidence>
<feature type="region of interest" description="Disordered" evidence="1">
    <location>
        <begin position="40"/>
        <end position="201"/>
    </location>
</feature>
<reference evidence="2" key="2">
    <citation type="submission" date="2022-01" db="EMBL/GenBank/DDBJ databases">
        <authorList>
            <person name="Yamashiro T."/>
            <person name="Shiraishi A."/>
            <person name="Satake H."/>
            <person name="Nakayama K."/>
        </authorList>
    </citation>
    <scope>NUCLEOTIDE SEQUENCE</scope>
</reference>
<evidence type="ECO:0000256" key="1">
    <source>
        <dbReference type="SAM" id="MobiDB-lite"/>
    </source>
</evidence>
<feature type="compositionally biased region" description="Low complexity" evidence="1">
    <location>
        <begin position="152"/>
        <end position="167"/>
    </location>
</feature>
<protein>
    <submittedName>
        <fullName evidence="2">Uncharacterized protein</fullName>
    </submittedName>
</protein>
<feature type="compositionally biased region" description="Acidic residues" evidence="1">
    <location>
        <begin position="89"/>
        <end position="107"/>
    </location>
</feature>
<dbReference type="Proteomes" id="UP001151760">
    <property type="component" value="Unassembled WGS sequence"/>
</dbReference>
<gene>
    <name evidence="2" type="ORF">Tco_1070693</name>
</gene>
<sequence>MGYPLVNAGELSEMDPYEEVAQQWQAPPLSVAYVPDPMELDEYVPKPEHPEYHVPSDDDIQVEDQPYADDASPIAELPGHIADSKSMEEDSIDYPDEPEDDDEDPEEDHTNYPADGEDGDDEPANDDDDDDDTDDEDEEPTEDEEEEEHLALADPSAVPVVDPVPSAGDTEVRIMQKSQENGQNRTNTDTGMEKSVQEPEECFQSQPLVNPCIHGGTHSEHAAAPIPPTSPAYDQAPLGHRATMIRMRDGISEEDMTLQRRFVLTSPPPRCDVAESSAAAATRPPRGHSGHDAQTIARAADRAEDVGYVRALQASKHRMMTSIEEVNLRVSYQAQVRRRESEDFYTQLHDARTDRRDIRLEIDVVRGQRTAYETELREVRQAYLSFEARNRALLAGLETLETHMSRIEWQRQSAEDLAVKQMMRTQVLEARARIDTVGDAGSSC</sequence>
<accession>A0ABQ5HNG0</accession>
<name>A0ABQ5HNG0_9ASTR</name>
<proteinExistence type="predicted"/>
<dbReference type="EMBL" id="BQNB010019781">
    <property type="protein sequence ID" value="GJT88976.1"/>
    <property type="molecule type" value="Genomic_DNA"/>
</dbReference>
<feature type="compositionally biased region" description="Polar residues" evidence="1">
    <location>
        <begin position="176"/>
        <end position="190"/>
    </location>
</feature>
<keyword evidence="3" id="KW-1185">Reference proteome</keyword>
<evidence type="ECO:0000313" key="2">
    <source>
        <dbReference type="EMBL" id="GJT88976.1"/>
    </source>
</evidence>
<comment type="caution">
    <text evidence="2">The sequence shown here is derived from an EMBL/GenBank/DDBJ whole genome shotgun (WGS) entry which is preliminary data.</text>
</comment>
<feature type="compositionally biased region" description="Acidic residues" evidence="1">
    <location>
        <begin position="115"/>
        <end position="148"/>
    </location>
</feature>
<reference evidence="2" key="1">
    <citation type="journal article" date="2022" name="Int. J. Mol. Sci.">
        <title>Draft Genome of Tanacetum Coccineum: Genomic Comparison of Closely Related Tanacetum-Family Plants.</title>
        <authorList>
            <person name="Yamashiro T."/>
            <person name="Shiraishi A."/>
            <person name="Nakayama K."/>
            <person name="Satake H."/>
        </authorList>
    </citation>
    <scope>NUCLEOTIDE SEQUENCE</scope>
</reference>
<feature type="compositionally biased region" description="Basic and acidic residues" evidence="1">
    <location>
        <begin position="43"/>
        <end position="56"/>
    </location>
</feature>